<feature type="active site" description="Nucleophile" evidence="4">
    <location>
        <position position="259"/>
    </location>
</feature>
<reference evidence="6 7" key="1">
    <citation type="submission" date="2024-03" db="EMBL/GenBank/DDBJ databases">
        <title>Ignisphaera cupida sp. nov., a hyperthermophilic hydrolytic archaeon from a hot spring of Kamchatka, and proposal of Ignisphaeraceae fam. nov.</title>
        <authorList>
            <person name="Podosokorskaya O.A."/>
            <person name="Elcheninov A.G."/>
            <person name="Maltseva A.I."/>
            <person name="Zayulina K.S."/>
            <person name="Novikov A."/>
            <person name="Merkel A.Y."/>
        </authorList>
    </citation>
    <scope>NUCLEOTIDE SEQUENCE [LARGE SCALE GENOMIC DNA]</scope>
    <source>
        <strain evidence="6 7">38H-sp</strain>
    </source>
</reference>
<dbReference type="PANTHER" id="PTHR40079:SF4">
    <property type="entry name" value="GH26 DOMAIN-CONTAINING PROTEIN-RELATED"/>
    <property type="match status" value="1"/>
</dbReference>
<organism evidence="6 7">
    <name type="scientific">Rarispira pelagica</name>
    <dbReference type="NCBI Taxonomy" id="3141764"/>
    <lineage>
        <taxon>Bacteria</taxon>
        <taxon>Pseudomonadati</taxon>
        <taxon>Spirochaetota</taxon>
        <taxon>Spirochaetia</taxon>
        <taxon>Winmispirales</taxon>
        <taxon>Winmispiraceae</taxon>
        <taxon>Rarispira</taxon>
    </lineage>
</organism>
<keyword evidence="3 4" id="KW-0326">Glycosidase</keyword>
<evidence type="ECO:0000256" key="2">
    <source>
        <dbReference type="ARBA" id="ARBA00022801"/>
    </source>
</evidence>
<dbReference type="Proteomes" id="UP001466331">
    <property type="component" value="Unassembled WGS sequence"/>
</dbReference>
<dbReference type="PROSITE" id="PS51764">
    <property type="entry name" value="GH26"/>
    <property type="match status" value="1"/>
</dbReference>
<dbReference type="Pfam" id="PF02156">
    <property type="entry name" value="Glyco_hydro_26"/>
    <property type="match status" value="1"/>
</dbReference>
<keyword evidence="7" id="KW-1185">Reference proteome</keyword>
<evidence type="ECO:0000259" key="5">
    <source>
        <dbReference type="PROSITE" id="PS51764"/>
    </source>
</evidence>
<dbReference type="GO" id="GO:0016787">
    <property type="term" value="F:hydrolase activity"/>
    <property type="evidence" value="ECO:0007669"/>
    <property type="project" value="UniProtKB-KW"/>
</dbReference>
<evidence type="ECO:0000313" key="7">
    <source>
        <dbReference type="Proteomes" id="UP001466331"/>
    </source>
</evidence>
<dbReference type="PANTHER" id="PTHR40079">
    <property type="entry name" value="MANNAN ENDO-1,4-BETA-MANNOSIDASE E-RELATED"/>
    <property type="match status" value="1"/>
</dbReference>
<dbReference type="InterPro" id="IPR017853">
    <property type="entry name" value="GH"/>
</dbReference>
<dbReference type="Gene3D" id="3.20.20.80">
    <property type="entry name" value="Glycosidases"/>
    <property type="match status" value="1"/>
</dbReference>
<dbReference type="SUPFAM" id="SSF51445">
    <property type="entry name" value="(Trans)glycosidases"/>
    <property type="match status" value="1"/>
</dbReference>
<name>A0ABU9UAC0_9SPIR</name>
<comment type="similarity">
    <text evidence="1 4">Belongs to the glycosyl hydrolase 26 family.</text>
</comment>
<evidence type="ECO:0000256" key="1">
    <source>
        <dbReference type="ARBA" id="ARBA00007754"/>
    </source>
</evidence>
<dbReference type="PROSITE" id="PS51257">
    <property type="entry name" value="PROKAR_LIPOPROTEIN"/>
    <property type="match status" value="1"/>
</dbReference>
<dbReference type="InterPro" id="IPR000805">
    <property type="entry name" value="Glyco_hydro_26"/>
</dbReference>
<dbReference type="EMBL" id="JBCHKQ010000001">
    <property type="protein sequence ID" value="MEM5947608.1"/>
    <property type="molecule type" value="Genomic_DNA"/>
</dbReference>
<keyword evidence="2 4" id="KW-0378">Hydrolase</keyword>
<protein>
    <submittedName>
        <fullName evidence="6">Glycosyl hydrolase</fullName>
    </submittedName>
</protein>
<sequence>MLKRHDRFFQLFFIFSVIFSCSSLSSYEASKFHPGHDRILLIIGQDNDSIAGYVNEGSFPEPAGVVFYTSLTMSSALRGLYNDENYGAGRLNASELLSKYQNSVLVIGLYVVGALDDIVSGKLDRKLDELGRFIEEADRPVFLRFGYEFEGPWNAYDSASYVQAFRYTRNRLAKITDNFAMVWQAAASPWGTYERYSSYYKLLEAYYPGDAYVDWCGFSVFAVNSRAFPELVSLDIAERQREAILDFARAHAKPVMICEATPQGYDIEGKTRSAIVPVYYKGRHYNPGDVIEKKSSEDIWQEWFVPFLNFIKRNRDIIKAVVYINADWNKQPMWAHPYRNGYWGDSRIQVDEYIASMWQNEIESGMWVNSDKGLFEYLGYQK</sequence>
<evidence type="ECO:0000256" key="3">
    <source>
        <dbReference type="ARBA" id="ARBA00023295"/>
    </source>
</evidence>
<evidence type="ECO:0000256" key="4">
    <source>
        <dbReference type="PROSITE-ProRule" id="PRU01100"/>
    </source>
</evidence>
<comment type="caution">
    <text evidence="6">The sequence shown here is derived from an EMBL/GenBank/DDBJ whole genome shotgun (WGS) entry which is preliminary data.</text>
</comment>
<dbReference type="RefSeq" id="WP_420069051.1">
    <property type="nucleotide sequence ID" value="NZ_JBCHKQ010000001.1"/>
</dbReference>
<accession>A0ABU9UAC0</accession>
<dbReference type="InterPro" id="IPR022790">
    <property type="entry name" value="GH26_dom"/>
</dbReference>
<feature type="domain" description="GH26" evidence="5">
    <location>
        <begin position="19"/>
        <end position="327"/>
    </location>
</feature>
<gene>
    <name evidence="6" type="ORF">WKV44_03525</name>
</gene>
<proteinExistence type="inferred from homology"/>
<evidence type="ECO:0000313" key="6">
    <source>
        <dbReference type="EMBL" id="MEM5947608.1"/>
    </source>
</evidence>
<feature type="active site" description="Proton donor" evidence="4">
    <location>
        <position position="148"/>
    </location>
</feature>